<dbReference type="Proteomes" id="UP000559256">
    <property type="component" value="Unassembled WGS sequence"/>
</dbReference>
<keyword evidence="1" id="KW-0694">RNA-binding</keyword>
<accession>A0A8H5FK95</accession>
<dbReference type="Pfam" id="PF24764">
    <property type="entry name" value="rva_4"/>
    <property type="match status" value="1"/>
</dbReference>
<evidence type="ECO:0000256" key="1">
    <source>
        <dbReference type="ARBA" id="ARBA00022884"/>
    </source>
</evidence>
<dbReference type="Gene3D" id="3.30.420.10">
    <property type="entry name" value="Ribonuclease H-like superfamily/Ribonuclease H"/>
    <property type="match status" value="1"/>
</dbReference>
<dbReference type="AlphaFoldDB" id="A0A8H5FK95"/>
<feature type="compositionally biased region" description="Acidic residues" evidence="2">
    <location>
        <begin position="410"/>
        <end position="420"/>
    </location>
</feature>
<protein>
    <recommendedName>
        <fullName evidence="3">Integrase catalytic domain-containing protein</fullName>
    </recommendedName>
</protein>
<organism evidence="4 5">
    <name type="scientific">Tetrapyrgos nigripes</name>
    <dbReference type="NCBI Taxonomy" id="182062"/>
    <lineage>
        <taxon>Eukaryota</taxon>
        <taxon>Fungi</taxon>
        <taxon>Dikarya</taxon>
        <taxon>Basidiomycota</taxon>
        <taxon>Agaricomycotina</taxon>
        <taxon>Agaricomycetes</taxon>
        <taxon>Agaricomycetidae</taxon>
        <taxon>Agaricales</taxon>
        <taxon>Marasmiineae</taxon>
        <taxon>Marasmiaceae</taxon>
        <taxon>Tetrapyrgos</taxon>
    </lineage>
</organism>
<reference evidence="4 5" key="1">
    <citation type="journal article" date="2020" name="ISME J.">
        <title>Uncovering the hidden diversity of litter-decomposition mechanisms in mushroom-forming fungi.</title>
        <authorList>
            <person name="Floudas D."/>
            <person name="Bentzer J."/>
            <person name="Ahren D."/>
            <person name="Johansson T."/>
            <person name="Persson P."/>
            <person name="Tunlid A."/>
        </authorList>
    </citation>
    <scope>NUCLEOTIDE SEQUENCE [LARGE SCALE GENOMIC DNA]</scope>
    <source>
        <strain evidence="4 5">CBS 291.85</strain>
    </source>
</reference>
<dbReference type="OrthoDB" id="2686689at2759"/>
<dbReference type="InterPro" id="IPR001584">
    <property type="entry name" value="Integrase_cat-core"/>
</dbReference>
<dbReference type="GO" id="GO:0005634">
    <property type="term" value="C:nucleus"/>
    <property type="evidence" value="ECO:0007669"/>
    <property type="project" value="UniProtKB-ARBA"/>
</dbReference>
<name>A0A8H5FK95_9AGAR</name>
<dbReference type="PROSITE" id="PS50994">
    <property type="entry name" value="INTEGRASE"/>
    <property type="match status" value="1"/>
</dbReference>
<gene>
    <name evidence="4" type="ORF">D9758_014882</name>
</gene>
<dbReference type="InterPro" id="IPR036397">
    <property type="entry name" value="RNaseH_sf"/>
</dbReference>
<feature type="domain" description="Integrase catalytic" evidence="3">
    <location>
        <begin position="242"/>
        <end position="314"/>
    </location>
</feature>
<proteinExistence type="predicted"/>
<dbReference type="InterPro" id="IPR058913">
    <property type="entry name" value="Integrase_dom_put"/>
</dbReference>
<feature type="compositionally biased region" description="Low complexity" evidence="2">
    <location>
        <begin position="421"/>
        <end position="432"/>
    </location>
</feature>
<dbReference type="EMBL" id="JAACJM010000182">
    <property type="protein sequence ID" value="KAF5339702.1"/>
    <property type="molecule type" value="Genomic_DNA"/>
</dbReference>
<dbReference type="SUPFAM" id="SSF53098">
    <property type="entry name" value="Ribonuclease H-like"/>
    <property type="match status" value="1"/>
</dbReference>
<dbReference type="GO" id="GO:0003723">
    <property type="term" value="F:RNA binding"/>
    <property type="evidence" value="ECO:0007669"/>
    <property type="project" value="UniProtKB-KW"/>
</dbReference>
<evidence type="ECO:0000259" key="3">
    <source>
        <dbReference type="PROSITE" id="PS50994"/>
    </source>
</evidence>
<dbReference type="PANTHER" id="PTHR46791">
    <property type="entry name" value="EXPRESSED PROTEIN"/>
    <property type="match status" value="1"/>
</dbReference>
<evidence type="ECO:0000256" key="2">
    <source>
        <dbReference type="SAM" id="MobiDB-lite"/>
    </source>
</evidence>
<dbReference type="PANTHER" id="PTHR46791:SF5">
    <property type="entry name" value="CLR5 DOMAIN-CONTAINING PROTEIN-RELATED"/>
    <property type="match status" value="1"/>
</dbReference>
<feature type="region of interest" description="Disordered" evidence="2">
    <location>
        <begin position="396"/>
        <end position="445"/>
    </location>
</feature>
<evidence type="ECO:0000313" key="4">
    <source>
        <dbReference type="EMBL" id="KAF5339702.1"/>
    </source>
</evidence>
<comment type="caution">
    <text evidence="4">The sequence shown here is derived from an EMBL/GenBank/DDBJ whole genome shotgun (WGS) entry which is preliminary data.</text>
</comment>
<dbReference type="InterPro" id="IPR012337">
    <property type="entry name" value="RNaseH-like_sf"/>
</dbReference>
<sequence>MSLPSLPVLDIPWSSAVYSANEILRESYRTASNLLSLSSPDPQRLAYHLQNIAREVVPLLSDLADCAEEEGLPLAWLNQCADRFGTLLVQLDEAERSAVSEETSNIMYPKLVRAIHTGRRGRPQKTIDVNFLRKAMDPKRRLTLTQLAGALQISQQTLASLLRKHHIDYGYTALSNSELDDMVKRYRRQKPGSGIRYLDGHLRRNGIKLTKCRLSASIRRVDRLGNTLHRRLKAQKKRKVFEVLRPNALWCIDGHHKLILSGIVIHGCVDAYSRKITGLRANTDNKASTVLQMFMQACRKYRMPSRVRGDQGGENRDVSVMMILRHGLNRGSFIWGSSTHNRDWNAHPISGEGHDRSPNDLYFLGKLKHGAYKDDCKGIDADTIACFYGIYGDPVQRRPHQTGAGHPLDEDSDGESEPDSESGSGSSEGSDISGDEMGDAVAEQEGQIKHDAVKTPRHQNPFHGNPQRQAHFAESLWELSVKNFVPRGYGVWQTEWGSGRYPSFEII</sequence>
<evidence type="ECO:0000313" key="5">
    <source>
        <dbReference type="Proteomes" id="UP000559256"/>
    </source>
</evidence>
<keyword evidence="5" id="KW-1185">Reference proteome</keyword>
<dbReference type="GO" id="GO:0015074">
    <property type="term" value="P:DNA integration"/>
    <property type="evidence" value="ECO:0007669"/>
    <property type="project" value="InterPro"/>
</dbReference>